<evidence type="ECO:0000313" key="7">
    <source>
        <dbReference type="Proteomes" id="UP000242913"/>
    </source>
</evidence>
<sequence length="1288" mass="145196">MPKSSIMKAASLSPQLSSSVFSSFLSSSMTVVVPSMECDQKTVSLHCTTNLILNYRRKHSEPNASANTNNLKSSLSQSGCEYFNLLKLLFLLIILLMEGSNAILLSGAPGSYARYPKWMHTFENQLSLDFRTKQSNALLLYTDDGGVRGNFYSLTIANKKLQLDFRLGDESNYLSSERPVITMRVNDVEVSDYRWHRLTLFQAWENVKLQLDDTVLFKILNQHSFVFGNLKTNSDMFIGGVPKDTYLLGAMSSPLKRHTIPFAGGVKNLLYRLHPQGVTSPQLTESVGTRESNDDYCKPTTLLGKENYYCRNGGICYSTNEGPNCDCSFTDFQGHRCEHARTDSDLSFNGQELIGYDVSNNSAAVIRFRSENITLSFKTRYGRALLYIGGDRLMTLSVDNLQDEIRQYAPEIDWLVNSFAYLGGIPKDKNIPEIEVENFRGCLKKIKYEADAYLINFITLADQGYGQSIIRSTGDLRFSCDKPVTYADVFSFNSGQHYITLPKWNSVASGSLSFQLRTQELDGLILYHGSLPTAKTGHDYFAFELIDGHLFMIINLGSGHVRLQTTAEKITDGAVWHSVMLERMGRTGTVVVDNIKTEFSTPGVSANLIIEEPIYLGAVPWPRNESDTVDFHVPYSIWTANLRKGYIGCLKGLRINGISPNIASFFQEQEKDIKEGISQGCATNMNKDFCASSPCKNFGRCENGYNSFRCDCSVSAMEGRFCDKGIIRGFLIIPEVSTLYQPFHFQTDFSNSFVACLVIVFNWGSNLNDDRIHTMRIKRRGEKLLLFLDGKWEHNYFLPSSKIVLDIDEIAAGHSLHLTSSSHFTARANSTLGERFRGQMIKMLFNDYDVLKSVRRRSSLENPLVKTIEIRERYKIRSRKAKYSSVSFKKPDAYAIINDERLANIGTNYRISFKFRTLSSSSLLLAFVTNSTHSRDSASLELFHGRIRYTYSFSSRTETVLSSALPDEQVLNDFKWHSVLVHQKTSGGEHYLVVDNKGTVMDSIQGHVVNLDDQLYIGHVPVDISGSPRLKDVPGFHGCISSLRIGGEYLDILKDAKETSGVVKGCHASSYARCSSKQCLNRGKCIQKWNSIKCDCSMTTYSGERCDSPGTTYMFDSSLSAIYFEYPQSFRPSTNRDEMAIGFRTRQATAVLLSVQCNVDGDFFTVFLRNGHLHVRYNLGSRDHNVGFSDALLNDDKHHAVIINRHEANLTLYIDDREAIHYTSPGRDTELVTLNMQWRVIIGASFNLLHHTKRWKRDRLYDGYSGFMSGVNFNGLMILDMLAQGCSF</sequence>
<dbReference type="SMART" id="SM00181">
    <property type="entry name" value="EGF"/>
    <property type="match status" value="3"/>
</dbReference>
<feature type="domain" description="Laminin G" evidence="4">
    <location>
        <begin position="488"/>
        <end position="681"/>
    </location>
</feature>
<dbReference type="CDD" id="cd00110">
    <property type="entry name" value="LamG"/>
    <property type="match status" value="4"/>
</dbReference>
<evidence type="ECO:0000256" key="2">
    <source>
        <dbReference type="PROSITE-ProRule" id="PRU00076"/>
    </source>
</evidence>
<dbReference type="GO" id="GO:0005509">
    <property type="term" value="F:calcium ion binding"/>
    <property type="evidence" value="ECO:0007669"/>
    <property type="project" value="InterPro"/>
</dbReference>
<feature type="domain" description="EGF-like" evidence="5">
    <location>
        <begin position="1070"/>
        <end position="1107"/>
    </location>
</feature>
<feature type="domain" description="EGF-like" evidence="5">
    <location>
        <begin position="686"/>
        <end position="723"/>
    </location>
</feature>
<proteinExistence type="predicted"/>
<dbReference type="EMBL" id="KZ270045">
    <property type="protein sequence ID" value="OZC07054.1"/>
    <property type="molecule type" value="Genomic_DNA"/>
</dbReference>
<protein>
    <recommendedName>
        <fullName evidence="8">Laminin G domain protein</fullName>
    </recommendedName>
</protein>
<dbReference type="GO" id="GO:0016020">
    <property type="term" value="C:membrane"/>
    <property type="evidence" value="ECO:0007669"/>
    <property type="project" value="UniProtKB-SubCell"/>
</dbReference>
<evidence type="ECO:0000259" key="4">
    <source>
        <dbReference type="PROSITE" id="PS50025"/>
    </source>
</evidence>
<keyword evidence="7" id="KW-1185">Reference proteome</keyword>
<evidence type="ECO:0000256" key="1">
    <source>
        <dbReference type="ARBA" id="ARBA00023157"/>
    </source>
</evidence>
<dbReference type="Gene3D" id="2.10.25.10">
    <property type="entry name" value="Laminin"/>
    <property type="match status" value="3"/>
</dbReference>
<comment type="caution">
    <text evidence="2">Lacks conserved residue(s) required for the propagation of feature annotation.</text>
</comment>
<dbReference type="Proteomes" id="UP000242913">
    <property type="component" value="Unassembled WGS sequence"/>
</dbReference>
<evidence type="ECO:0000256" key="3">
    <source>
        <dbReference type="PROSITE-ProRule" id="PRU00122"/>
    </source>
</evidence>
<dbReference type="Pfam" id="PF02210">
    <property type="entry name" value="Laminin_G_2"/>
    <property type="match status" value="4"/>
</dbReference>
<dbReference type="PANTHER" id="PTHR15036:SF89">
    <property type="entry name" value="NEUREXIN 1, ISOFORM F"/>
    <property type="match status" value="1"/>
</dbReference>
<feature type="domain" description="Laminin G" evidence="4">
    <location>
        <begin position="102"/>
        <end position="297"/>
    </location>
</feature>
<dbReference type="SMART" id="SM00282">
    <property type="entry name" value="LamG"/>
    <property type="match status" value="4"/>
</dbReference>
<dbReference type="InterPro" id="IPR001791">
    <property type="entry name" value="Laminin_G"/>
</dbReference>
<dbReference type="CDD" id="cd00054">
    <property type="entry name" value="EGF_CA"/>
    <property type="match status" value="1"/>
</dbReference>
<dbReference type="PROSITE" id="PS50025">
    <property type="entry name" value="LAM_G_DOMAIN"/>
    <property type="match status" value="4"/>
</dbReference>
<dbReference type="InterPro" id="IPR013320">
    <property type="entry name" value="ConA-like_dom_sf"/>
</dbReference>
<feature type="domain" description="Laminin G" evidence="4">
    <location>
        <begin position="1111"/>
        <end position="1288"/>
    </location>
</feature>
<keyword evidence="1 3" id="KW-1015">Disulfide bond</keyword>
<organism evidence="6 7">
    <name type="scientific">Onchocerca flexuosa</name>
    <dbReference type="NCBI Taxonomy" id="387005"/>
    <lineage>
        <taxon>Eukaryota</taxon>
        <taxon>Metazoa</taxon>
        <taxon>Ecdysozoa</taxon>
        <taxon>Nematoda</taxon>
        <taxon>Chromadorea</taxon>
        <taxon>Rhabditida</taxon>
        <taxon>Spirurina</taxon>
        <taxon>Spiruromorpha</taxon>
        <taxon>Filarioidea</taxon>
        <taxon>Onchocercidae</taxon>
        <taxon>Onchocerca</taxon>
    </lineage>
</organism>
<dbReference type="PROSITE" id="PS00010">
    <property type="entry name" value="ASX_HYDROXYL"/>
    <property type="match status" value="1"/>
</dbReference>
<dbReference type="PROSITE" id="PS50026">
    <property type="entry name" value="EGF_3"/>
    <property type="match status" value="3"/>
</dbReference>
<feature type="disulfide bond" evidence="3">
    <location>
        <begin position="1039"/>
        <end position="1066"/>
    </location>
</feature>
<dbReference type="SUPFAM" id="SSF49899">
    <property type="entry name" value="Concanavalin A-like lectins/glucanases"/>
    <property type="match status" value="6"/>
</dbReference>
<gene>
    <name evidence="6" type="ORF">X798_05946</name>
</gene>
<dbReference type="OrthoDB" id="6275838at2759"/>
<feature type="domain" description="EGF-like" evidence="5">
    <location>
        <begin position="293"/>
        <end position="338"/>
    </location>
</feature>
<evidence type="ECO:0000259" key="5">
    <source>
        <dbReference type="PROSITE" id="PS50026"/>
    </source>
</evidence>
<evidence type="ECO:0000313" key="6">
    <source>
        <dbReference type="EMBL" id="OZC07054.1"/>
    </source>
</evidence>
<dbReference type="PANTHER" id="PTHR15036">
    <property type="entry name" value="PIKACHURIN-LIKE PROTEIN"/>
    <property type="match status" value="1"/>
</dbReference>
<name>A0A238BQ12_9BILA</name>
<keyword evidence="2" id="KW-0245">EGF-like domain</keyword>
<dbReference type="Gene3D" id="2.60.120.200">
    <property type="match status" value="5"/>
</dbReference>
<evidence type="ECO:0008006" key="8">
    <source>
        <dbReference type="Google" id="ProtNLM"/>
    </source>
</evidence>
<accession>A0A238BQ12</accession>
<feature type="domain" description="Laminin G" evidence="4">
    <location>
        <begin position="884"/>
        <end position="1066"/>
    </location>
</feature>
<reference evidence="6 7" key="1">
    <citation type="submission" date="2015-12" db="EMBL/GenBank/DDBJ databases">
        <title>Draft genome of the nematode, Onchocerca flexuosa.</title>
        <authorList>
            <person name="Mitreva M."/>
        </authorList>
    </citation>
    <scope>NUCLEOTIDE SEQUENCE [LARGE SCALE GENOMIC DNA]</scope>
    <source>
        <strain evidence="6">Red Deer</strain>
    </source>
</reference>
<dbReference type="SMART" id="SM00179">
    <property type="entry name" value="EGF_CA"/>
    <property type="match status" value="2"/>
</dbReference>
<dbReference type="InterPro" id="IPR000742">
    <property type="entry name" value="EGF"/>
</dbReference>
<dbReference type="InterPro" id="IPR001881">
    <property type="entry name" value="EGF-like_Ca-bd_dom"/>
</dbReference>
<dbReference type="InterPro" id="IPR000152">
    <property type="entry name" value="EGF-type_Asp/Asn_hydroxyl_site"/>
</dbReference>
<dbReference type="InterPro" id="IPR050372">
    <property type="entry name" value="Neurexin-related_CASP"/>
</dbReference>